<evidence type="ECO:0000313" key="2">
    <source>
        <dbReference type="Proteomes" id="UP001549167"/>
    </source>
</evidence>
<organism evidence="1 2">
    <name type="scientific">Alkalibacillus flavidus</name>
    <dbReference type="NCBI Taxonomy" id="546021"/>
    <lineage>
        <taxon>Bacteria</taxon>
        <taxon>Bacillati</taxon>
        <taxon>Bacillota</taxon>
        <taxon>Bacilli</taxon>
        <taxon>Bacillales</taxon>
        <taxon>Bacillaceae</taxon>
        <taxon>Alkalibacillus</taxon>
    </lineage>
</organism>
<dbReference type="EMBL" id="JBEPMX010000018">
    <property type="protein sequence ID" value="MET3684416.1"/>
    <property type="molecule type" value="Genomic_DNA"/>
</dbReference>
<dbReference type="PROSITE" id="PS51257">
    <property type="entry name" value="PROKAR_LIPOPROTEIN"/>
    <property type="match status" value="1"/>
</dbReference>
<name>A0ABV2L0S4_9BACI</name>
<gene>
    <name evidence="1" type="ORF">ABID56_002553</name>
</gene>
<reference evidence="1 2" key="1">
    <citation type="submission" date="2024-06" db="EMBL/GenBank/DDBJ databases">
        <title>Genomic Encyclopedia of Type Strains, Phase IV (KMG-IV): sequencing the most valuable type-strain genomes for metagenomic binning, comparative biology and taxonomic classification.</title>
        <authorList>
            <person name="Goeker M."/>
        </authorList>
    </citation>
    <scope>NUCLEOTIDE SEQUENCE [LARGE SCALE GENOMIC DNA]</scope>
    <source>
        <strain evidence="1 2">DSM 23520</strain>
    </source>
</reference>
<accession>A0ABV2L0S4</accession>
<evidence type="ECO:0000313" key="1">
    <source>
        <dbReference type="EMBL" id="MET3684416.1"/>
    </source>
</evidence>
<evidence type="ECO:0008006" key="3">
    <source>
        <dbReference type="Google" id="ProtNLM"/>
    </source>
</evidence>
<dbReference type="Proteomes" id="UP001549167">
    <property type="component" value="Unassembled WGS sequence"/>
</dbReference>
<dbReference type="RefSeq" id="WP_354221751.1">
    <property type="nucleotide sequence ID" value="NZ_JBEPMX010000018.1"/>
</dbReference>
<proteinExistence type="predicted"/>
<keyword evidence="2" id="KW-1185">Reference proteome</keyword>
<sequence length="127" mass="14689">MKRLQSVILPILITLMFVGCSNENNSSFPMGYGDFVSEEERTYSLLVVKEVVDGKYGNPEFLKEHNEETGKVLNTIHYKTLKHMKERNQAEIKSAPYFIYFDTDSIVFRTGNPKEAEEFLINSIKEK</sequence>
<comment type="caution">
    <text evidence="1">The sequence shown here is derived from an EMBL/GenBank/DDBJ whole genome shotgun (WGS) entry which is preliminary data.</text>
</comment>
<protein>
    <recommendedName>
        <fullName evidence="3">DUF4358 domain-containing protein</fullName>
    </recommendedName>
</protein>